<evidence type="ECO:0000313" key="1">
    <source>
        <dbReference type="EMBL" id="KKE81580.1"/>
    </source>
</evidence>
<dbReference type="InterPro" id="IPR028082">
    <property type="entry name" value="Peripla_BP_I"/>
</dbReference>
<dbReference type="RefSeq" id="WP_046357930.1">
    <property type="nucleotide sequence ID" value="NZ_AUXW01000184.1"/>
</dbReference>
<accession>A0A0F6A5Y7</accession>
<dbReference type="AlphaFoldDB" id="A0A0F6A5Y7"/>
<comment type="caution">
    <text evidence="1">The sequence shown here is derived from an EMBL/GenBank/DDBJ whole genome shotgun (WGS) entry which is preliminary data.</text>
</comment>
<dbReference type="InterPro" id="IPR007487">
    <property type="entry name" value="ABC_transpt-TYRBP-like"/>
</dbReference>
<dbReference type="PANTHER" id="PTHR35271">
    <property type="entry name" value="ABC TRANSPORTER, SUBSTRATE-BINDING LIPOPROTEIN-RELATED"/>
    <property type="match status" value="1"/>
</dbReference>
<dbReference type="Pfam" id="PF04392">
    <property type="entry name" value="ABC_sub_bind"/>
    <property type="match status" value="1"/>
</dbReference>
<dbReference type="PANTHER" id="PTHR35271:SF1">
    <property type="entry name" value="ABC TRANSPORTER, SUBSTRATE-BINDING LIPOPROTEIN"/>
    <property type="match status" value="1"/>
</dbReference>
<evidence type="ECO:0000313" key="2">
    <source>
        <dbReference type="Proteomes" id="UP000033434"/>
    </source>
</evidence>
<evidence type="ECO:0008006" key="3">
    <source>
        <dbReference type="Google" id="ProtNLM"/>
    </source>
</evidence>
<proteinExistence type="predicted"/>
<organism evidence="1 2">
    <name type="scientific">Pseudoalteromonas luteoviolacea S4054</name>
    <dbReference type="NCBI Taxonomy" id="1129367"/>
    <lineage>
        <taxon>Bacteria</taxon>
        <taxon>Pseudomonadati</taxon>
        <taxon>Pseudomonadota</taxon>
        <taxon>Gammaproteobacteria</taxon>
        <taxon>Alteromonadales</taxon>
        <taxon>Pseudoalteromonadaceae</taxon>
        <taxon>Pseudoalteromonas</taxon>
    </lineage>
</organism>
<sequence length="325" mass="35577">MLLVRIIAVFTLVMALNSEAKNVLIVETLQVPIITTHTKHIMSTLKRLDELVNVEVFDGNGQSSLIESHIKQQLACDCFDLLVANGTLAAKIGNKVLKNKGIPMVFITVADPEGAGLLLKTDPSNDFITGKVYSVERGTKLEIVNQLFHRKEVNIGIVATSYSAALTDIARIEEIAKDYNNIQLIKNIVEYNDGNTEALKSTYTQAYSNAEKMKSKIDFFWSVNGPFSEKSEFVPFMSGLKPVLYGANISSVKQGALFTVIPDPKEAGAEVAKMALRILNGMHPSHIEAGSTKKNILAFNIKTATSLGIVIPFSLLKLAGEHVYH</sequence>
<dbReference type="EMBL" id="AUXW01000184">
    <property type="protein sequence ID" value="KKE81580.1"/>
    <property type="molecule type" value="Genomic_DNA"/>
</dbReference>
<name>A0A0F6A5Y7_9GAMM</name>
<dbReference type="SUPFAM" id="SSF53822">
    <property type="entry name" value="Periplasmic binding protein-like I"/>
    <property type="match status" value="1"/>
</dbReference>
<dbReference type="Proteomes" id="UP000033434">
    <property type="component" value="Unassembled WGS sequence"/>
</dbReference>
<protein>
    <recommendedName>
        <fullName evidence="3">ABC transporter substrate-binding protein</fullName>
    </recommendedName>
</protein>
<dbReference type="Gene3D" id="3.40.50.2300">
    <property type="match status" value="2"/>
</dbReference>
<gene>
    <name evidence="1" type="ORF">N479_22040</name>
</gene>
<reference evidence="1 2" key="1">
    <citation type="journal article" date="2015" name="BMC Genomics">
        <title>Genome mining reveals unlocked bioactive potential of marine Gram-negative bacteria.</title>
        <authorList>
            <person name="Machado H."/>
            <person name="Sonnenschein E.C."/>
            <person name="Melchiorsen J."/>
            <person name="Gram L."/>
        </authorList>
    </citation>
    <scope>NUCLEOTIDE SEQUENCE [LARGE SCALE GENOMIC DNA]</scope>
    <source>
        <strain evidence="1 2">S4054</strain>
    </source>
</reference>
<dbReference type="PATRIC" id="fig|1129367.4.peg.4581"/>